<evidence type="ECO:0000313" key="2">
    <source>
        <dbReference type="EMBL" id="PIO71642.1"/>
    </source>
</evidence>
<sequence>MLPSHTPGKLFTVPSSEEQQKIPFARVNHNKYMVTDRAAYVGTSNWAGDYFISTAGVGVAMTSVGGKGVVQQLQAVFDRDWNSPYAADL</sequence>
<evidence type="ECO:0000259" key="1">
    <source>
        <dbReference type="PROSITE" id="PS50035"/>
    </source>
</evidence>
<dbReference type="EMBL" id="KZ345895">
    <property type="protein sequence ID" value="PIO71642.1"/>
    <property type="molecule type" value="Genomic_DNA"/>
</dbReference>
<proteinExistence type="predicted"/>
<dbReference type="PROSITE" id="PS50035">
    <property type="entry name" value="PLD"/>
    <property type="match status" value="1"/>
</dbReference>
<dbReference type="Pfam" id="PF00614">
    <property type="entry name" value="PLDc"/>
    <property type="match status" value="1"/>
</dbReference>
<dbReference type="GO" id="GO:0003824">
    <property type="term" value="F:catalytic activity"/>
    <property type="evidence" value="ECO:0007669"/>
    <property type="project" value="InterPro"/>
</dbReference>
<feature type="domain" description="PLD phosphodiesterase" evidence="1">
    <location>
        <begin position="24"/>
        <end position="50"/>
    </location>
</feature>
<keyword evidence="3" id="KW-1185">Reference proteome</keyword>
<reference evidence="2 3" key="1">
    <citation type="submission" date="2015-09" db="EMBL/GenBank/DDBJ databases">
        <title>Draft genome of the parasitic nematode Teladorsagia circumcincta isolate WARC Sus (inbred).</title>
        <authorList>
            <person name="Mitreva M."/>
        </authorList>
    </citation>
    <scope>NUCLEOTIDE SEQUENCE [LARGE SCALE GENOMIC DNA]</scope>
    <source>
        <strain evidence="2 3">S</strain>
    </source>
</reference>
<dbReference type="PANTHER" id="PTHR10185:SF17">
    <property type="entry name" value="GM01519P-RELATED"/>
    <property type="match status" value="1"/>
</dbReference>
<name>A0A2G9UPJ8_TELCI</name>
<evidence type="ECO:0000313" key="3">
    <source>
        <dbReference type="Proteomes" id="UP000230423"/>
    </source>
</evidence>
<dbReference type="InterPro" id="IPR001736">
    <property type="entry name" value="PLipase_D/transphosphatidylase"/>
</dbReference>
<dbReference type="SMART" id="SM00155">
    <property type="entry name" value="PLDc"/>
    <property type="match status" value="1"/>
</dbReference>
<accession>A0A2G9UPJ8</accession>
<dbReference type="PANTHER" id="PTHR10185">
    <property type="entry name" value="PHOSPHOLIPASE D - RELATED"/>
    <property type="match status" value="1"/>
</dbReference>
<organism evidence="2 3">
    <name type="scientific">Teladorsagia circumcincta</name>
    <name type="common">Brown stomach worm</name>
    <name type="synonym">Ostertagia circumcincta</name>
    <dbReference type="NCBI Taxonomy" id="45464"/>
    <lineage>
        <taxon>Eukaryota</taxon>
        <taxon>Metazoa</taxon>
        <taxon>Ecdysozoa</taxon>
        <taxon>Nematoda</taxon>
        <taxon>Chromadorea</taxon>
        <taxon>Rhabditida</taxon>
        <taxon>Rhabditina</taxon>
        <taxon>Rhabditomorpha</taxon>
        <taxon>Strongyloidea</taxon>
        <taxon>Trichostrongylidae</taxon>
        <taxon>Teladorsagia</taxon>
    </lineage>
</organism>
<dbReference type="Gene3D" id="3.30.870.10">
    <property type="entry name" value="Endonuclease Chain A"/>
    <property type="match status" value="1"/>
</dbReference>
<dbReference type="SUPFAM" id="SSF56024">
    <property type="entry name" value="Phospholipase D/nuclease"/>
    <property type="match status" value="1"/>
</dbReference>
<dbReference type="InterPro" id="IPR050874">
    <property type="entry name" value="Diverse_PLD-related"/>
</dbReference>
<dbReference type="Proteomes" id="UP000230423">
    <property type="component" value="Unassembled WGS sequence"/>
</dbReference>
<dbReference type="OrthoDB" id="1923775at2759"/>
<dbReference type="AlphaFoldDB" id="A0A2G9UPJ8"/>
<protein>
    <submittedName>
        <fullName evidence="2">Phospholipase D domain protein</fullName>
    </submittedName>
</protein>
<gene>
    <name evidence="2" type="ORF">TELCIR_06453</name>
</gene>